<organism evidence="2 3">
    <name type="scientific">Mucilaginibacter robiniae</name>
    <dbReference type="NCBI Taxonomy" id="2728022"/>
    <lineage>
        <taxon>Bacteria</taxon>
        <taxon>Pseudomonadati</taxon>
        <taxon>Bacteroidota</taxon>
        <taxon>Sphingobacteriia</taxon>
        <taxon>Sphingobacteriales</taxon>
        <taxon>Sphingobacteriaceae</taxon>
        <taxon>Mucilaginibacter</taxon>
    </lineage>
</organism>
<dbReference type="AlphaFoldDB" id="A0A7L5DUN3"/>
<gene>
    <name evidence="2" type="ORF">HH214_02545</name>
</gene>
<name>A0A7L5DUN3_9SPHI</name>
<dbReference type="InterPro" id="IPR024447">
    <property type="entry name" value="YXWGXW_rpt"/>
</dbReference>
<keyword evidence="3" id="KW-1185">Reference proteome</keyword>
<accession>A0A7L5DUN3</accession>
<feature type="chain" id="PRO_5029608902" evidence="1">
    <location>
        <begin position="23"/>
        <end position="96"/>
    </location>
</feature>
<keyword evidence="1" id="KW-0732">Signal</keyword>
<reference evidence="2 3" key="1">
    <citation type="submission" date="2020-04" db="EMBL/GenBank/DDBJ databases">
        <title>Genome sequencing of novel species.</title>
        <authorList>
            <person name="Heo J."/>
            <person name="Kim S.-J."/>
            <person name="Kim J.-S."/>
            <person name="Hong S.-B."/>
            <person name="Kwon S.-W."/>
        </authorList>
    </citation>
    <scope>NUCLEOTIDE SEQUENCE [LARGE SCALE GENOMIC DNA]</scope>
    <source>
        <strain evidence="2 3">F39-2</strain>
    </source>
</reference>
<dbReference type="Proteomes" id="UP000503278">
    <property type="component" value="Chromosome"/>
</dbReference>
<dbReference type="RefSeq" id="WP_169605852.1">
    <property type="nucleotide sequence ID" value="NZ_CP051682.1"/>
</dbReference>
<protein>
    <submittedName>
        <fullName evidence="2">BcpO-related WXXGXW repeat protein</fullName>
    </submittedName>
</protein>
<evidence type="ECO:0000256" key="1">
    <source>
        <dbReference type="SAM" id="SignalP"/>
    </source>
</evidence>
<evidence type="ECO:0000313" key="3">
    <source>
        <dbReference type="Proteomes" id="UP000503278"/>
    </source>
</evidence>
<evidence type="ECO:0000313" key="2">
    <source>
        <dbReference type="EMBL" id="QJD94835.1"/>
    </source>
</evidence>
<dbReference type="Pfam" id="PF12779">
    <property type="entry name" value="WXXGXW"/>
    <property type="match status" value="1"/>
</dbReference>
<sequence length="96" mass="11062">MKSTLKLLIGLSLVTGLFSSCAGEYYVASRPVAPYYARPVAPYAGAVWVPGEWYYRGGGYAYRNGYWSRPRHGRAYIEGRWEQGPRGHVWRHGYWR</sequence>
<proteinExistence type="predicted"/>
<dbReference type="EMBL" id="CP051682">
    <property type="protein sequence ID" value="QJD94835.1"/>
    <property type="molecule type" value="Genomic_DNA"/>
</dbReference>
<feature type="signal peptide" evidence="1">
    <location>
        <begin position="1"/>
        <end position="22"/>
    </location>
</feature>
<dbReference type="KEGG" id="mrob:HH214_02545"/>
<dbReference type="PROSITE" id="PS51257">
    <property type="entry name" value="PROKAR_LIPOPROTEIN"/>
    <property type="match status" value="1"/>
</dbReference>